<name>A0A927HA56_9BACI</name>
<dbReference type="GO" id="GO:0016746">
    <property type="term" value="F:acyltransferase activity"/>
    <property type="evidence" value="ECO:0007669"/>
    <property type="project" value="UniProtKB-KW"/>
</dbReference>
<dbReference type="RefSeq" id="WP_190997850.1">
    <property type="nucleotide sequence ID" value="NZ_JACXSI010000016.1"/>
</dbReference>
<sequence>MINLGGQQLEDWYTQIQGDSQKSFDRFKRITEVITREPEPQVGQTPKEVIWTKNKTKLYRYQPAIKKTNKVPLLMIYALINKPYILDLYPGNSLIEHLTNKGHDVYLLDWGTAGHEDRHMKLEDYILDYIPLAVKRVLRTSGAKEISLLGYCMGGTMTACFAALHPHLPIRNIIFMTSPFDFKDAGHYTNWLDKRYFNLDRLVDTFGNVPFELIDYGNKLLNPIGNFVGPYISLADRVENKEFVLNWKLMQKWLNDGIPFPGESYRQWIGEFYQENKLINDELYMRGYKVELSKIKANILNIVATRDNIVQPQQIEPLNDKVSSKNKILHYVDTGHVSVVTGRKAINEIHPFIENWLKESSV</sequence>
<evidence type="ECO:0000313" key="9">
    <source>
        <dbReference type="Proteomes" id="UP000602076"/>
    </source>
</evidence>
<evidence type="ECO:0000256" key="6">
    <source>
        <dbReference type="ARBA" id="ARBA00033356"/>
    </source>
</evidence>
<dbReference type="Pfam" id="PF00561">
    <property type="entry name" value="Abhydrolase_1"/>
    <property type="match status" value="1"/>
</dbReference>
<dbReference type="Gene3D" id="3.40.50.1820">
    <property type="entry name" value="alpha/beta hydrolase"/>
    <property type="match status" value="1"/>
</dbReference>
<dbReference type="InterPro" id="IPR010125">
    <property type="entry name" value="PHA_synth_III_C"/>
</dbReference>
<dbReference type="InterPro" id="IPR051321">
    <property type="entry name" value="PHA/PHB_synthase"/>
</dbReference>
<evidence type="ECO:0000313" key="8">
    <source>
        <dbReference type="EMBL" id="MBD3108305.1"/>
    </source>
</evidence>
<dbReference type="InterPro" id="IPR029058">
    <property type="entry name" value="AB_hydrolase_fold"/>
</dbReference>
<protein>
    <recommendedName>
        <fullName evidence="2">Poly(3-hydroxyalkanoate) polymerase subunit PhaC</fullName>
    </recommendedName>
    <alternativeName>
        <fullName evidence="6">PHB synthase subunit PhaC</fullName>
    </alternativeName>
</protein>
<accession>A0A927HA56</accession>
<dbReference type="PANTHER" id="PTHR36837:SF2">
    <property type="entry name" value="POLY(3-HYDROXYALKANOATE) POLYMERASE SUBUNIT PHAC"/>
    <property type="match status" value="1"/>
</dbReference>
<proteinExistence type="predicted"/>
<keyword evidence="3" id="KW-0808">Transferase</keyword>
<organism evidence="8 9">
    <name type="scientific">Peribacillus faecalis</name>
    <dbReference type="NCBI Taxonomy" id="2772559"/>
    <lineage>
        <taxon>Bacteria</taxon>
        <taxon>Bacillati</taxon>
        <taxon>Bacillota</taxon>
        <taxon>Bacilli</taxon>
        <taxon>Bacillales</taxon>
        <taxon>Bacillaceae</taxon>
        <taxon>Peribacillus</taxon>
    </lineage>
</organism>
<dbReference type="GO" id="GO:0042619">
    <property type="term" value="P:poly-hydroxybutyrate biosynthetic process"/>
    <property type="evidence" value="ECO:0007669"/>
    <property type="project" value="UniProtKB-KW"/>
</dbReference>
<keyword evidence="9" id="KW-1185">Reference proteome</keyword>
<evidence type="ECO:0000256" key="1">
    <source>
        <dbReference type="ARBA" id="ARBA00004683"/>
    </source>
</evidence>
<dbReference type="Proteomes" id="UP000602076">
    <property type="component" value="Unassembled WGS sequence"/>
</dbReference>
<comment type="caution">
    <text evidence="8">The sequence shown here is derived from an EMBL/GenBank/DDBJ whole genome shotgun (WGS) entry which is preliminary data.</text>
</comment>
<gene>
    <name evidence="8" type="primary">phaC</name>
    <name evidence="8" type="ORF">IEO70_07995</name>
</gene>
<dbReference type="EMBL" id="JACXSI010000016">
    <property type="protein sequence ID" value="MBD3108305.1"/>
    <property type="molecule type" value="Genomic_DNA"/>
</dbReference>
<dbReference type="SUPFAM" id="SSF53474">
    <property type="entry name" value="alpha/beta-Hydrolases"/>
    <property type="match status" value="1"/>
</dbReference>
<keyword evidence="5" id="KW-0012">Acyltransferase</keyword>
<evidence type="ECO:0000256" key="3">
    <source>
        <dbReference type="ARBA" id="ARBA00022679"/>
    </source>
</evidence>
<evidence type="ECO:0000259" key="7">
    <source>
        <dbReference type="Pfam" id="PF00561"/>
    </source>
</evidence>
<keyword evidence="4" id="KW-0583">PHB biosynthesis</keyword>
<dbReference type="InterPro" id="IPR000073">
    <property type="entry name" value="AB_hydrolase_1"/>
</dbReference>
<feature type="domain" description="AB hydrolase-1" evidence="7">
    <location>
        <begin position="72"/>
        <end position="340"/>
    </location>
</feature>
<reference evidence="8" key="1">
    <citation type="submission" date="2020-09" db="EMBL/GenBank/DDBJ databases">
        <title>Bacillus faecalis sp. nov., a moderately halophilic bacterium isolated from cow faeces.</title>
        <authorList>
            <person name="Jiang L."/>
            <person name="Lee J."/>
        </authorList>
    </citation>
    <scope>NUCLEOTIDE SEQUENCE</scope>
    <source>
        <strain evidence="8">AGMB 02131</strain>
    </source>
</reference>
<dbReference type="AlphaFoldDB" id="A0A927HA56"/>
<dbReference type="NCBIfam" id="TIGR01836">
    <property type="entry name" value="PHA_synth_III_C"/>
    <property type="match status" value="1"/>
</dbReference>
<comment type="pathway">
    <text evidence="1">Biopolymer metabolism; poly-(R)-3-hydroxybutanoate biosynthesis.</text>
</comment>
<dbReference type="PANTHER" id="PTHR36837">
    <property type="entry name" value="POLY(3-HYDROXYALKANOATE) POLYMERASE SUBUNIT PHAC"/>
    <property type="match status" value="1"/>
</dbReference>
<evidence type="ECO:0000256" key="2">
    <source>
        <dbReference type="ARBA" id="ARBA00019065"/>
    </source>
</evidence>
<evidence type="ECO:0000256" key="4">
    <source>
        <dbReference type="ARBA" id="ARBA00022752"/>
    </source>
</evidence>
<evidence type="ECO:0000256" key="5">
    <source>
        <dbReference type="ARBA" id="ARBA00023315"/>
    </source>
</evidence>